<dbReference type="PROSITE" id="PS50887">
    <property type="entry name" value="GGDEF"/>
    <property type="match status" value="1"/>
</dbReference>
<dbReference type="NCBIfam" id="TIGR00254">
    <property type="entry name" value="GGDEF"/>
    <property type="match status" value="1"/>
</dbReference>
<comment type="catalytic activity">
    <reaction evidence="3">
        <text>2 GTP = 3',3'-c-di-GMP + 2 diphosphate</text>
        <dbReference type="Rhea" id="RHEA:24898"/>
        <dbReference type="ChEBI" id="CHEBI:33019"/>
        <dbReference type="ChEBI" id="CHEBI:37565"/>
        <dbReference type="ChEBI" id="CHEBI:58805"/>
        <dbReference type="EC" id="2.7.7.65"/>
    </reaction>
</comment>
<dbReference type="NCBIfam" id="TIGR00229">
    <property type="entry name" value="sensory_box"/>
    <property type="match status" value="1"/>
</dbReference>
<dbReference type="InterPro" id="IPR013655">
    <property type="entry name" value="PAS_fold_3"/>
</dbReference>
<dbReference type="Gene3D" id="3.30.450.20">
    <property type="entry name" value="PAS domain"/>
    <property type="match status" value="1"/>
</dbReference>
<dbReference type="RefSeq" id="WP_126519923.1">
    <property type="nucleotide sequence ID" value="NZ_RXNU01000004.1"/>
</dbReference>
<dbReference type="InterPro" id="IPR000014">
    <property type="entry name" value="PAS"/>
</dbReference>
<gene>
    <name evidence="7" type="ORF">EKG38_08930</name>
</gene>
<feature type="domain" description="PAC" evidence="5">
    <location>
        <begin position="89"/>
        <end position="142"/>
    </location>
</feature>
<feature type="domain" description="GGDEF" evidence="6">
    <location>
        <begin position="213"/>
        <end position="340"/>
    </location>
</feature>
<evidence type="ECO:0000259" key="6">
    <source>
        <dbReference type="PROSITE" id="PS50887"/>
    </source>
</evidence>
<dbReference type="OrthoDB" id="5620448at2"/>
<evidence type="ECO:0000256" key="1">
    <source>
        <dbReference type="ARBA" id="ARBA00001946"/>
    </source>
</evidence>
<dbReference type="AlphaFoldDB" id="A0A3S0KW74"/>
<dbReference type="FunFam" id="3.30.70.270:FF:000001">
    <property type="entry name" value="Diguanylate cyclase domain protein"/>
    <property type="match status" value="1"/>
</dbReference>
<dbReference type="SMART" id="SM00267">
    <property type="entry name" value="GGDEF"/>
    <property type="match status" value="1"/>
</dbReference>
<protein>
    <recommendedName>
        <fullName evidence="2">diguanylate cyclase</fullName>
        <ecNumber evidence="2">2.7.7.65</ecNumber>
    </recommendedName>
</protein>
<evidence type="ECO:0000313" key="7">
    <source>
        <dbReference type="EMBL" id="RTR39044.1"/>
    </source>
</evidence>
<dbReference type="InterPro" id="IPR000700">
    <property type="entry name" value="PAS-assoc_C"/>
</dbReference>
<dbReference type="GO" id="GO:0052621">
    <property type="term" value="F:diguanylate cyclase activity"/>
    <property type="evidence" value="ECO:0007669"/>
    <property type="project" value="UniProtKB-EC"/>
</dbReference>
<name>A0A3S0KW74_9GAMM</name>
<dbReference type="InterPro" id="IPR043128">
    <property type="entry name" value="Rev_trsase/Diguanyl_cyclase"/>
</dbReference>
<dbReference type="Pfam" id="PF00990">
    <property type="entry name" value="GGDEF"/>
    <property type="match status" value="1"/>
</dbReference>
<dbReference type="CDD" id="cd01949">
    <property type="entry name" value="GGDEF"/>
    <property type="match status" value="1"/>
</dbReference>
<dbReference type="InterPro" id="IPR035965">
    <property type="entry name" value="PAS-like_dom_sf"/>
</dbReference>
<evidence type="ECO:0000313" key="8">
    <source>
        <dbReference type="Proteomes" id="UP000267448"/>
    </source>
</evidence>
<evidence type="ECO:0000256" key="3">
    <source>
        <dbReference type="ARBA" id="ARBA00034247"/>
    </source>
</evidence>
<reference evidence="7 8" key="1">
    <citation type="submission" date="2018-12" db="EMBL/GenBank/DDBJ databases">
        <authorList>
            <person name="Yu L."/>
        </authorList>
    </citation>
    <scope>NUCLEOTIDE SEQUENCE [LARGE SCALE GENOMIC DNA]</scope>
    <source>
        <strain evidence="7 8">HAW-EB2</strain>
    </source>
</reference>
<accession>A0A3S0KW74</accession>
<comment type="cofactor">
    <cofactor evidence="1">
        <name>Mg(2+)</name>
        <dbReference type="ChEBI" id="CHEBI:18420"/>
    </cofactor>
</comment>
<dbReference type="InterPro" id="IPR050469">
    <property type="entry name" value="Diguanylate_Cyclase"/>
</dbReference>
<comment type="caution">
    <text evidence="7">The sequence shown here is derived from an EMBL/GenBank/DDBJ whole genome shotgun (WGS) entry which is preliminary data.</text>
</comment>
<dbReference type="InterPro" id="IPR029787">
    <property type="entry name" value="Nucleotide_cyclase"/>
</dbReference>
<dbReference type="PANTHER" id="PTHR45138:SF9">
    <property type="entry name" value="DIGUANYLATE CYCLASE DGCM-RELATED"/>
    <property type="match status" value="1"/>
</dbReference>
<dbReference type="EMBL" id="RXNU01000004">
    <property type="protein sequence ID" value="RTR39044.1"/>
    <property type="molecule type" value="Genomic_DNA"/>
</dbReference>
<evidence type="ECO:0000259" key="5">
    <source>
        <dbReference type="PROSITE" id="PS50113"/>
    </source>
</evidence>
<dbReference type="Proteomes" id="UP000267448">
    <property type="component" value="Unassembled WGS sequence"/>
</dbReference>
<evidence type="ECO:0000256" key="2">
    <source>
        <dbReference type="ARBA" id="ARBA00012528"/>
    </source>
</evidence>
<feature type="coiled-coil region" evidence="4">
    <location>
        <begin position="155"/>
        <end position="185"/>
    </location>
</feature>
<dbReference type="PANTHER" id="PTHR45138">
    <property type="entry name" value="REGULATORY COMPONENTS OF SENSORY TRANSDUCTION SYSTEM"/>
    <property type="match status" value="1"/>
</dbReference>
<organism evidence="7 8">
    <name type="scientific">Shewanella canadensis</name>
    <dbReference type="NCBI Taxonomy" id="271096"/>
    <lineage>
        <taxon>Bacteria</taxon>
        <taxon>Pseudomonadati</taxon>
        <taxon>Pseudomonadota</taxon>
        <taxon>Gammaproteobacteria</taxon>
        <taxon>Alteromonadales</taxon>
        <taxon>Shewanellaceae</taxon>
        <taxon>Shewanella</taxon>
    </lineage>
</organism>
<dbReference type="Pfam" id="PF08447">
    <property type="entry name" value="PAS_3"/>
    <property type="match status" value="1"/>
</dbReference>
<keyword evidence="4" id="KW-0175">Coiled coil</keyword>
<sequence>MNDTYKHSEVTESDTTLNAILDLIVEGTWDWNGETGHVTRSPGWYRMLGHEVGIFQENVFTWENIIHPDDYKRVMAHFEQYITGQSTQYLIEYRCKKSDGSYLWIIDRAKIQAYKADGTVARMIGAHHNIHNKKLAEDEVCKLNKLLQQDNMSLDNLIKINAKELENKNQELEEKIREVDLLSNIDLLTNIANRRSFEKELKKEVLRSRRYNHPLSLAIFDIDLFKNVNDTYGHKIGDDILQKLCKLVSANIRELDFFARWGGEEFVLIFPELTVKKALIATEKLRTLISQFEIEPGLYITCSFGVTECTDKDTIEALFQRIDKSLYQAKSNGRNRIESL</sequence>
<dbReference type="InterPro" id="IPR000160">
    <property type="entry name" value="GGDEF_dom"/>
</dbReference>
<evidence type="ECO:0000256" key="4">
    <source>
        <dbReference type="SAM" id="Coils"/>
    </source>
</evidence>
<dbReference type="SUPFAM" id="SSF55785">
    <property type="entry name" value="PYP-like sensor domain (PAS domain)"/>
    <property type="match status" value="1"/>
</dbReference>
<dbReference type="Gene3D" id="3.30.70.270">
    <property type="match status" value="1"/>
</dbReference>
<proteinExistence type="predicted"/>
<keyword evidence="8" id="KW-1185">Reference proteome</keyword>
<dbReference type="EC" id="2.7.7.65" evidence="2"/>
<dbReference type="PROSITE" id="PS50113">
    <property type="entry name" value="PAC"/>
    <property type="match status" value="1"/>
</dbReference>
<dbReference type="SUPFAM" id="SSF55073">
    <property type="entry name" value="Nucleotide cyclase"/>
    <property type="match status" value="1"/>
</dbReference>